<feature type="transmembrane region" description="Helical" evidence="5">
    <location>
        <begin position="82"/>
        <end position="101"/>
    </location>
</feature>
<evidence type="ECO:0000259" key="6">
    <source>
        <dbReference type="Pfam" id="PF02544"/>
    </source>
</evidence>
<sequence>MFGCDAPLPCVPRMPLVSSHAGECVHHTIWQLDHACRRCASSYWPPLHLRYVALILGTGHYILVSLSIVLDNGAKTPLSLAWFDILLLLSGVGLFLVASAHQMKCNAILASLKAASPNPSYGVPKGDWFDLTWSPLYLCEVLLYVAFVLMTQGRNENVWWIALWVSTNQAISAHRGKGWYLDTFPAARTAQRATLIPYVW</sequence>
<evidence type="ECO:0000256" key="2">
    <source>
        <dbReference type="ARBA" id="ARBA00022692"/>
    </source>
</evidence>
<evidence type="ECO:0000256" key="5">
    <source>
        <dbReference type="SAM" id="Phobius"/>
    </source>
</evidence>
<keyword evidence="3 5" id="KW-1133">Transmembrane helix</keyword>
<name>A0A024U369_9STRA</name>
<dbReference type="PANTHER" id="PTHR14624">
    <property type="entry name" value="DFG10 PROTEIN"/>
    <property type="match status" value="1"/>
</dbReference>
<dbReference type="GeneID" id="20084533"/>
<feature type="domain" description="3-oxo-5-alpha-steroid 4-dehydrogenase C-terminal" evidence="6">
    <location>
        <begin position="82"/>
        <end position="200"/>
    </location>
</feature>
<evidence type="ECO:0000313" key="7">
    <source>
        <dbReference type="EMBL" id="ETW00053.1"/>
    </source>
</evidence>
<accession>A0A024U369</accession>
<dbReference type="InterPro" id="IPR001104">
    <property type="entry name" value="3-oxo-5_a-steroid_4-DH_C"/>
</dbReference>
<evidence type="ECO:0000256" key="1">
    <source>
        <dbReference type="ARBA" id="ARBA00004127"/>
    </source>
</evidence>
<keyword evidence="4 5" id="KW-0472">Membrane</keyword>
<dbReference type="GO" id="GO:0006488">
    <property type="term" value="P:dolichol-linked oligosaccharide biosynthetic process"/>
    <property type="evidence" value="ECO:0007669"/>
    <property type="project" value="InterPro"/>
</dbReference>
<dbReference type="VEuPathDB" id="FungiDB:H310_07483"/>
<feature type="transmembrane region" description="Helical" evidence="5">
    <location>
        <begin position="51"/>
        <end position="70"/>
    </location>
</feature>
<dbReference type="AlphaFoldDB" id="A0A024U369"/>
<dbReference type="PROSITE" id="PS50244">
    <property type="entry name" value="S5A_REDUCTASE"/>
    <property type="match status" value="1"/>
</dbReference>
<dbReference type="InterPro" id="IPR039698">
    <property type="entry name" value="Dfg10/SRD5A3"/>
</dbReference>
<dbReference type="GO" id="GO:0005783">
    <property type="term" value="C:endoplasmic reticulum"/>
    <property type="evidence" value="ECO:0007669"/>
    <property type="project" value="TreeGrafter"/>
</dbReference>
<organism evidence="7">
    <name type="scientific">Aphanomyces invadans</name>
    <dbReference type="NCBI Taxonomy" id="157072"/>
    <lineage>
        <taxon>Eukaryota</taxon>
        <taxon>Sar</taxon>
        <taxon>Stramenopiles</taxon>
        <taxon>Oomycota</taxon>
        <taxon>Saprolegniomycetes</taxon>
        <taxon>Saprolegniales</taxon>
        <taxon>Verrucalvaceae</taxon>
        <taxon>Aphanomyces</taxon>
    </lineage>
</organism>
<keyword evidence="2 5" id="KW-0812">Transmembrane</keyword>
<dbReference type="Pfam" id="PF02544">
    <property type="entry name" value="Steroid_dh"/>
    <property type="match status" value="1"/>
</dbReference>
<dbReference type="EMBL" id="KI913965">
    <property type="protein sequence ID" value="ETW00053.1"/>
    <property type="molecule type" value="Genomic_DNA"/>
</dbReference>
<protein>
    <recommendedName>
        <fullName evidence="6">3-oxo-5-alpha-steroid 4-dehydrogenase C-terminal domain-containing protein</fullName>
    </recommendedName>
</protein>
<dbReference type="GO" id="GO:0003865">
    <property type="term" value="F:3-oxo-5-alpha-steroid 4-dehydrogenase activity"/>
    <property type="evidence" value="ECO:0007669"/>
    <property type="project" value="TreeGrafter"/>
</dbReference>
<evidence type="ECO:0000256" key="3">
    <source>
        <dbReference type="ARBA" id="ARBA00022989"/>
    </source>
</evidence>
<dbReference type="OrthoDB" id="541710at2759"/>
<evidence type="ECO:0000256" key="4">
    <source>
        <dbReference type="ARBA" id="ARBA00023136"/>
    </source>
</evidence>
<dbReference type="PANTHER" id="PTHR14624:SF0">
    <property type="entry name" value="POLYPRENOL REDUCTASE"/>
    <property type="match status" value="1"/>
</dbReference>
<dbReference type="UniPathway" id="UPA00378"/>
<proteinExistence type="predicted"/>
<gene>
    <name evidence="7" type="ORF">H310_07483</name>
</gene>
<comment type="subcellular location">
    <subcellularLocation>
        <location evidence="1">Endomembrane system</location>
        <topology evidence="1">Multi-pass membrane protein</topology>
    </subcellularLocation>
</comment>
<dbReference type="RefSeq" id="XP_008871078.1">
    <property type="nucleotide sequence ID" value="XM_008872856.1"/>
</dbReference>
<reference evidence="7" key="1">
    <citation type="submission" date="2013-12" db="EMBL/GenBank/DDBJ databases">
        <title>The Genome Sequence of Aphanomyces invadans NJM9701.</title>
        <authorList>
            <consortium name="The Broad Institute Genomics Platform"/>
            <person name="Russ C."/>
            <person name="Tyler B."/>
            <person name="van West P."/>
            <person name="Dieguez-Uribeondo J."/>
            <person name="Young S.K."/>
            <person name="Zeng Q."/>
            <person name="Gargeya S."/>
            <person name="Fitzgerald M."/>
            <person name="Abouelleil A."/>
            <person name="Alvarado L."/>
            <person name="Chapman S.B."/>
            <person name="Gainer-Dewar J."/>
            <person name="Goldberg J."/>
            <person name="Griggs A."/>
            <person name="Gujja S."/>
            <person name="Hansen M."/>
            <person name="Howarth C."/>
            <person name="Imamovic A."/>
            <person name="Ireland A."/>
            <person name="Larimer J."/>
            <person name="McCowan C."/>
            <person name="Murphy C."/>
            <person name="Pearson M."/>
            <person name="Poon T.W."/>
            <person name="Priest M."/>
            <person name="Roberts A."/>
            <person name="Saif S."/>
            <person name="Shea T."/>
            <person name="Sykes S."/>
            <person name="Wortman J."/>
            <person name="Nusbaum C."/>
            <person name="Birren B."/>
        </authorList>
    </citation>
    <scope>NUCLEOTIDE SEQUENCE [LARGE SCALE GENOMIC DNA]</scope>
    <source>
        <strain evidence="7">NJM9701</strain>
    </source>
</reference>
<dbReference type="GO" id="GO:0016095">
    <property type="term" value="P:polyprenol catabolic process"/>
    <property type="evidence" value="ECO:0007669"/>
    <property type="project" value="TreeGrafter"/>
</dbReference>